<name>A0A917L4Q6_9ACTN</name>
<feature type="region of interest" description="Disordered" evidence="3">
    <location>
        <begin position="82"/>
        <end position="126"/>
    </location>
</feature>
<gene>
    <name evidence="5" type="ORF">GCM10010121_064770</name>
</gene>
<protein>
    <submittedName>
        <fullName evidence="5">TetR family transcriptional regulator</fullName>
    </submittedName>
</protein>
<reference evidence="5" key="1">
    <citation type="journal article" date="2014" name="Int. J. Syst. Evol. Microbiol.">
        <title>Complete genome sequence of Corynebacterium casei LMG S-19264T (=DSM 44701T), isolated from a smear-ripened cheese.</title>
        <authorList>
            <consortium name="US DOE Joint Genome Institute (JGI-PGF)"/>
            <person name="Walter F."/>
            <person name="Albersmeier A."/>
            <person name="Kalinowski J."/>
            <person name="Ruckert C."/>
        </authorList>
    </citation>
    <scope>NUCLEOTIDE SEQUENCE</scope>
    <source>
        <strain evidence="5">JCM 3086</strain>
    </source>
</reference>
<dbReference type="AlphaFoldDB" id="A0A917L4Q6"/>
<dbReference type="RefSeq" id="WP_189314835.1">
    <property type="nucleotide sequence ID" value="NZ_BMQA01000030.1"/>
</dbReference>
<feature type="domain" description="HTH tetR-type" evidence="4">
    <location>
        <begin position="14"/>
        <end position="74"/>
    </location>
</feature>
<sequence length="243" mass="25314">MGTTPSPPSQPPASPRRTELLDACYAYLLEHGLLGLSLRPLAAATGTSPRVLLYLFGSKDGLLRELLARARHEQLTQMARALDEPGTDSPGAPDGSDSPLTPAGPAASKGPAALDEPGTDTAGLGHGPAVPVGFDALSARLWAFLSAPEQRPMVRLTYEAFLLSLSHDPGPWSGFAAEAAHDWLALLVGAQPPGTPHAVAEARATRTLALVRGLLLDLLACEEPERVTAALTLAETDTQADPT</sequence>
<feature type="DNA-binding region" description="H-T-H motif" evidence="2">
    <location>
        <begin position="37"/>
        <end position="56"/>
    </location>
</feature>
<accession>A0A917L4Q6</accession>
<dbReference type="GO" id="GO:0003677">
    <property type="term" value="F:DNA binding"/>
    <property type="evidence" value="ECO:0007669"/>
    <property type="project" value="UniProtKB-UniRule"/>
</dbReference>
<dbReference type="PROSITE" id="PS50977">
    <property type="entry name" value="HTH_TETR_2"/>
    <property type="match status" value="1"/>
</dbReference>
<evidence type="ECO:0000256" key="1">
    <source>
        <dbReference type="ARBA" id="ARBA00023125"/>
    </source>
</evidence>
<evidence type="ECO:0000313" key="5">
    <source>
        <dbReference type="EMBL" id="GGJ44601.1"/>
    </source>
</evidence>
<evidence type="ECO:0000259" key="4">
    <source>
        <dbReference type="PROSITE" id="PS50977"/>
    </source>
</evidence>
<evidence type="ECO:0000256" key="2">
    <source>
        <dbReference type="PROSITE-ProRule" id="PRU00335"/>
    </source>
</evidence>
<organism evidence="5 6">
    <name type="scientific">Streptomyces brasiliensis</name>
    <dbReference type="NCBI Taxonomy" id="1954"/>
    <lineage>
        <taxon>Bacteria</taxon>
        <taxon>Bacillati</taxon>
        <taxon>Actinomycetota</taxon>
        <taxon>Actinomycetes</taxon>
        <taxon>Kitasatosporales</taxon>
        <taxon>Streptomycetaceae</taxon>
        <taxon>Streptomyces</taxon>
    </lineage>
</organism>
<dbReference type="Gene3D" id="1.10.357.10">
    <property type="entry name" value="Tetracycline Repressor, domain 2"/>
    <property type="match status" value="1"/>
</dbReference>
<keyword evidence="1 2" id="KW-0238">DNA-binding</keyword>
<dbReference type="InterPro" id="IPR001647">
    <property type="entry name" value="HTH_TetR"/>
</dbReference>
<evidence type="ECO:0000256" key="3">
    <source>
        <dbReference type="SAM" id="MobiDB-lite"/>
    </source>
</evidence>
<feature type="compositionally biased region" description="Low complexity" evidence="3">
    <location>
        <begin position="103"/>
        <end position="113"/>
    </location>
</feature>
<comment type="caution">
    <text evidence="5">The sequence shown here is derived from an EMBL/GenBank/DDBJ whole genome shotgun (WGS) entry which is preliminary data.</text>
</comment>
<dbReference type="InterPro" id="IPR009057">
    <property type="entry name" value="Homeodomain-like_sf"/>
</dbReference>
<dbReference type="Proteomes" id="UP000657574">
    <property type="component" value="Unassembled WGS sequence"/>
</dbReference>
<reference evidence="5" key="2">
    <citation type="submission" date="2020-09" db="EMBL/GenBank/DDBJ databases">
        <authorList>
            <person name="Sun Q."/>
            <person name="Ohkuma M."/>
        </authorList>
    </citation>
    <scope>NUCLEOTIDE SEQUENCE</scope>
    <source>
        <strain evidence="5">JCM 3086</strain>
    </source>
</reference>
<dbReference type="SUPFAM" id="SSF46689">
    <property type="entry name" value="Homeodomain-like"/>
    <property type="match status" value="1"/>
</dbReference>
<proteinExistence type="predicted"/>
<dbReference type="EMBL" id="BMQA01000030">
    <property type="protein sequence ID" value="GGJ44601.1"/>
    <property type="molecule type" value="Genomic_DNA"/>
</dbReference>
<evidence type="ECO:0000313" key="6">
    <source>
        <dbReference type="Proteomes" id="UP000657574"/>
    </source>
</evidence>
<keyword evidence="6" id="KW-1185">Reference proteome</keyword>
<dbReference type="Pfam" id="PF00440">
    <property type="entry name" value="TetR_N"/>
    <property type="match status" value="1"/>
</dbReference>